<dbReference type="InterPro" id="IPR000742">
    <property type="entry name" value="EGF"/>
</dbReference>
<feature type="disulfide bond" evidence="2">
    <location>
        <begin position="56"/>
        <end position="73"/>
    </location>
</feature>
<dbReference type="InterPro" id="IPR001791">
    <property type="entry name" value="Laminin_G"/>
</dbReference>
<evidence type="ECO:0000256" key="2">
    <source>
        <dbReference type="PROSITE-ProRule" id="PRU00076"/>
    </source>
</evidence>
<reference evidence="5" key="1">
    <citation type="submission" date="2016-06" db="UniProtKB">
        <authorList>
            <consortium name="WormBaseParasite"/>
        </authorList>
    </citation>
    <scope>IDENTIFICATION</scope>
</reference>
<dbReference type="CDD" id="cd00054">
    <property type="entry name" value="EGF_CA"/>
    <property type="match status" value="1"/>
</dbReference>
<dbReference type="InterPro" id="IPR009030">
    <property type="entry name" value="Growth_fac_rcpt_cys_sf"/>
</dbReference>
<feature type="domain" description="Laminin G" evidence="3">
    <location>
        <begin position="107"/>
        <end position="377"/>
    </location>
</feature>
<feature type="disulfide bond" evidence="2">
    <location>
        <begin position="412"/>
        <end position="421"/>
    </location>
</feature>
<keyword evidence="1 2" id="KW-1015">Disulfide bond</keyword>
<evidence type="ECO:0000259" key="3">
    <source>
        <dbReference type="PROSITE" id="PS50025"/>
    </source>
</evidence>
<evidence type="ECO:0000259" key="4">
    <source>
        <dbReference type="PROSITE" id="PS50026"/>
    </source>
</evidence>
<protein>
    <submittedName>
        <fullName evidence="5">EGF-like domain-containing protein</fullName>
    </submittedName>
</protein>
<dbReference type="SMART" id="SM00282">
    <property type="entry name" value="LamG"/>
    <property type="match status" value="1"/>
</dbReference>
<evidence type="ECO:0000256" key="1">
    <source>
        <dbReference type="ARBA" id="ARBA00023157"/>
    </source>
</evidence>
<dbReference type="InterPro" id="IPR050906">
    <property type="entry name" value="Notch_signaling"/>
</dbReference>
<feature type="domain" description="EGF-like" evidence="4">
    <location>
        <begin position="383"/>
        <end position="422"/>
    </location>
</feature>
<dbReference type="PROSITE" id="PS00022">
    <property type="entry name" value="EGF_1"/>
    <property type="match status" value="2"/>
</dbReference>
<dbReference type="PROSITE" id="PS50026">
    <property type="entry name" value="EGF_3"/>
    <property type="match status" value="2"/>
</dbReference>
<dbReference type="AlphaFoldDB" id="A0A183BA66"/>
<dbReference type="Gene3D" id="2.10.25.10">
    <property type="entry name" value="Laminin"/>
    <property type="match status" value="2"/>
</dbReference>
<dbReference type="PANTHER" id="PTHR24044:SF506">
    <property type="entry name" value="NEUROGENIC LOCUS NOTCH HOMOLOG PROTEIN 2-LIKE"/>
    <property type="match status" value="1"/>
</dbReference>
<comment type="caution">
    <text evidence="2">Lacks conserved residue(s) required for the propagation of feature annotation.</text>
</comment>
<dbReference type="InterPro" id="IPR013320">
    <property type="entry name" value="ConA-like_dom_sf"/>
</dbReference>
<feature type="domain" description="EGF-like" evidence="4">
    <location>
        <begin position="47"/>
        <end position="85"/>
    </location>
</feature>
<name>A0A183BA66_9TREM</name>
<feature type="disulfide bond" evidence="2">
    <location>
        <begin position="75"/>
        <end position="84"/>
    </location>
</feature>
<dbReference type="WBParaSite" id="ECPE_0001614301-mRNA-1">
    <property type="protein sequence ID" value="ECPE_0001614301-mRNA-1"/>
    <property type="gene ID" value="ECPE_0001614301"/>
</dbReference>
<sequence>LTKVSIDPHGLTNRIEVHRVSQVSPRFTLTPVCRCPPHFTGLRCDIPMDGCALAKCPSPRICVPEGNLDSHLCLCPPPRTGPNCESVEPIGSKDACFSVECFRERENGALQFGGGSFIHWELLRSSPFYLELNFEMRTRQTTGPVIAIRWSALRAFQLRLASGGRLVVSSTGLSDGLASTDWLISAEPISDGHWHRIRVILTATEGMSGTDDHDALFFRPFEDSETSNSPRIPSGRTGTGGGHWWIELTVNGIHPRSASIDWAPGDPVQQGILFGADLVDGFRPLSVHPSPDSAPILGRLTRAGHYGPNGTNEDEFPVMRSGLVGCLRNVRLNQQKPPYQVNYPTAFSTLQWDHFSSASNHVGTPILARMHQLTYGCDPSTTVSGSCSAGPCLHGGMCSPKPGSTSPYTCQCPPLFHGHHCERTSDACLLKPCQNGGRSVGTHKD</sequence>
<keyword evidence="2" id="KW-0245">EGF-like domain</keyword>
<dbReference type="PROSITE" id="PS50025">
    <property type="entry name" value="LAM_G_DOMAIN"/>
    <property type="match status" value="1"/>
</dbReference>
<accession>A0A183BA66</accession>
<dbReference type="SUPFAM" id="SSF49899">
    <property type="entry name" value="Concanavalin A-like lectins/glucanases"/>
    <property type="match status" value="1"/>
</dbReference>
<proteinExistence type="predicted"/>
<dbReference type="GO" id="GO:0005112">
    <property type="term" value="F:Notch binding"/>
    <property type="evidence" value="ECO:0007669"/>
    <property type="project" value="TreeGrafter"/>
</dbReference>
<evidence type="ECO:0000313" key="5">
    <source>
        <dbReference type="WBParaSite" id="ECPE_0001614301-mRNA-1"/>
    </source>
</evidence>
<dbReference type="SMART" id="SM00181">
    <property type="entry name" value="EGF"/>
    <property type="match status" value="2"/>
</dbReference>
<dbReference type="Pfam" id="PF00008">
    <property type="entry name" value="EGF"/>
    <property type="match status" value="1"/>
</dbReference>
<dbReference type="PANTHER" id="PTHR24044">
    <property type="entry name" value="NOTCH LIGAND FAMILY MEMBER"/>
    <property type="match status" value="1"/>
</dbReference>
<dbReference type="Gene3D" id="2.60.120.200">
    <property type="match status" value="1"/>
</dbReference>
<organism evidence="5">
    <name type="scientific">Echinostoma caproni</name>
    <dbReference type="NCBI Taxonomy" id="27848"/>
    <lineage>
        <taxon>Eukaryota</taxon>
        <taxon>Metazoa</taxon>
        <taxon>Spiralia</taxon>
        <taxon>Lophotrochozoa</taxon>
        <taxon>Platyhelminthes</taxon>
        <taxon>Trematoda</taxon>
        <taxon>Digenea</taxon>
        <taxon>Plagiorchiida</taxon>
        <taxon>Echinostomata</taxon>
        <taxon>Echinostomatoidea</taxon>
        <taxon>Echinostomatidae</taxon>
        <taxon>Echinostoma</taxon>
    </lineage>
</organism>
<dbReference type="SUPFAM" id="SSF57184">
    <property type="entry name" value="Growth factor receptor domain"/>
    <property type="match status" value="1"/>
</dbReference>
<dbReference type="CDD" id="cd00110">
    <property type="entry name" value="LamG"/>
    <property type="match status" value="1"/>
</dbReference>